<dbReference type="PANTHER" id="PTHR30055">
    <property type="entry name" value="HTH-TYPE TRANSCRIPTIONAL REGULATOR RUTR"/>
    <property type="match status" value="1"/>
</dbReference>
<dbReference type="KEGG" id="dtm:BJL86_0892"/>
<protein>
    <recommendedName>
        <fullName evidence="6">HTH tetR-type domain-containing protein</fullName>
    </recommendedName>
</protein>
<dbReference type="RefSeq" id="WP_067475169.1">
    <property type="nucleotide sequence ID" value="NZ_CP015961.1"/>
</dbReference>
<dbReference type="Proteomes" id="UP000186104">
    <property type="component" value="Chromosome"/>
</dbReference>
<evidence type="ECO:0000256" key="3">
    <source>
        <dbReference type="ARBA" id="ARBA00023163"/>
    </source>
</evidence>
<dbReference type="AlphaFoldDB" id="A0A173LHE7"/>
<dbReference type="SUPFAM" id="SSF48498">
    <property type="entry name" value="Tetracyclin repressor-like, C-terminal domain"/>
    <property type="match status" value="1"/>
</dbReference>
<dbReference type="GO" id="GO:0003700">
    <property type="term" value="F:DNA-binding transcription factor activity"/>
    <property type="evidence" value="ECO:0007669"/>
    <property type="project" value="TreeGrafter"/>
</dbReference>
<evidence type="ECO:0000313" key="8">
    <source>
        <dbReference type="Proteomes" id="UP000186104"/>
    </source>
</evidence>
<proteinExistence type="predicted"/>
<keyword evidence="3" id="KW-0804">Transcription</keyword>
<keyword evidence="1" id="KW-0805">Transcription regulation</keyword>
<dbReference type="Pfam" id="PF00440">
    <property type="entry name" value="TetR_N"/>
    <property type="match status" value="1"/>
</dbReference>
<evidence type="ECO:0000256" key="1">
    <source>
        <dbReference type="ARBA" id="ARBA00023015"/>
    </source>
</evidence>
<sequence length="221" mass="24134">MSPTPTPALASDVPMGARPLSARGERTRAKLIAAARVVFERDGYIDSRLTDITDEAKMSIGTFYTWFDGKEEVLAAVLHEAKDEMLHPGTARMAPKDDPAGIISESNRAYFEAYKRNAKLNHLLTQVALVDGRFAALRRARTEAFVDRNARAIADLQRRGLADPELDPQLASMGLSGMVSRMASESFRTGSEDADIDTLVRTATALWTNALGMTSQPPRAP</sequence>
<evidence type="ECO:0000256" key="4">
    <source>
        <dbReference type="PROSITE-ProRule" id="PRU00335"/>
    </source>
</evidence>
<evidence type="ECO:0000259" key="6">
    <source>
        <dbReference type="PROSITE" id="PS50977"/>
    </source>
</evidence>
<organism evidence="7 8">
    <name type="scientific">Dietzia timorensis</name>
    <dbReference type="NCBI Taxonomy" id="499555"/>
    <lineage>
        <taxon>Bacteria</taxon>
        <taxon>Bacillati</taxon>
        <taxon>Actinomycetota</taxon>
        <taxon>Actinomycetes</taxon>
        <taxon>Mycobacteriales</taxon>
        <taxon>Dietziaceae</taxon>
        <taxon>Dietzia</taxon>
    </lineage>
</organism>
<dbReference type="STRING" id="499555.BJL86_0892"/>
<keyword evidence="2 4" id="KW-0238">DNA-binding</keyword>
<gene>
    <name evidence="7" type="ORF">BJL86_0892</name>
</gene>
<dbReference type="Gene3D" id="1.10.10.60">
    <property type="entry name" value="Homeodomain-like"/>
    <property type="match status" value="1"/>
</dbReference>
<dbReference type="InterPro" id="IPR009057">
    <property type="entry name" value="Homeodomain-like_sf"/>
</dbReference>
<feature type="region of interest" description="Disordered" evidence="5">
    <location>
        <begin position="1"/>
        <end position="21"/>
    </location>
</feature>
<accession>A0A173LHE7</accession>
<dbReference type="InterPro" id="IPR036271">
    <property type="entry name" value="Tet_transcr_reg_TetR-rel_C_sf"/>
</dbReference>
<dbReference type="GO" id="GO:0000976">
    <property type="term" value="F:transcription cis-regulatory region binding"/>
    <property type="evidence" value="ECO:0007669"/>
    <property type="project" value="TreeGrafter"/>
</dbReference>
<dbReference type="InterPro" id="IPR001647">
    <property type="entry name" value="HTH_TetR"/>
</dbReference>
<reference evidence="7 8" key="1">
    <citation type="submission" date="2016-06" db="EMBL/GenBank/DDBJ databases">
        <title>Complete genome sequence of a saline-alkali tolerant type strain Dietzia timorensis ID05-A0528T.</title>
        <authorList>
            <person name="Wu X."/>
        </authorList>
    </citation>
    <scope>NUCLEOTIDE SEQUENCE [LARGE SCALE GENOMIC DNA]</scope>
    <source>
        <strain evidence="7 8">ID05-A0528</strain>
    </source>
</reference>
<feature type="domain" description="HTH tetR-type" evidence="6">
    <location>
        <begin position="25"/>
        <end position="85"/>
    </location>
</feature>
<dbReference type="PROSITE" id="PS50977">
    <property type="entry name" value="HTH_TETR_2"/>
    <property type="match status" value="1"/>
</dbReference>
<dbReference type="PANTHER" id="PTHR30055:SF234">
    <property type="entry name" value="HTH-TYPE TRANSCRIPTIONAL REGULATOR BETI"/>
    <property type="match status" value="1"/>
</dbReference>
<evidence type="ECO:0000313" key="7">
    <source>
        <dbReference type="EMBL" id="ANI91685.1"/>
    </source>
</evidence>
<evidence type="ECO:0000256" key="5">
    <source>
        <dbReference type="SAM" id="MobiDB-lite"/>
    </source>
</evidence>
<dbReference type="Gene3D" id="1.10.357.10">
    <property type="entry name" value="Tetracycline Repressor, domain 2"/>
    <property type="match status" value="1"/>
</dbReference>
<dbReference type="SUPFAM" id="SSF46689">
    <property type="entry name" value="Homeodomain-like"/>
    <property type="match status" value="1"/>
</dbReference>
<dbReference type="InterPro" id="IPR050109">
    <property type="entry name" value="HTH-type_TetR-like_transc_reg"/>
</dbReference>
<evidence type="ECO:0000256" key="2">
    <source>
        <dbReference type="ARBA" id="ARBA00023125"/>
    </source>
</evidence>
<name>A0A173LHE7_9ACTN</name>
<feature type="DNA-binding region" description="H-T-H motif" evidence="4">
    <location>
        <begin position="48"/>
        <end position="67"/>
    </location>
</feature>
<dbReference type="OrthoDB" id="5112469at2"/>
<keyword evidence="8" id="KW-1185">Reference proteome</keyword>
<dbReference type="EMBL" id="CP015961">
    <property type="protein sequence ID" value="ANI91685.1"/>
    <property type="molecule type" value="Genomic_DNA"/>
</dbReference>